<evidence type="ECO:0000259" key="1">
    <source>
        <dbReference type="Pfam" id="PF04909"/>
    </source>
</evidence>
<feature type="domain" description="Amidohydrolase-related" evidence="1">
    <location>
        <begin position="25"/>
        <end position="288"/>
    </location>
</feature>
<dbReference type="RefSeq" id="WP_092429131.1">
    <property type="nucleotide sequence ID" value="NZ_FNCL01000013.1"/>
</dbReference>
<dbReference type="PANTHER" id="PTHR35563">
    <property type="entry name" value="BARREL METAL-DEPENDENT HYDROLASE, PUTATIVE (AFU_ORTHOLOGUE AFUA_1G16240)-RELATED"/>
    <property type="match status" value="1"/>
</dbReference>
<protein>
    <submittedName>
        <fullName evidence="2">2-pyrone-4,6-dicarboxylate lactonase</fullName>
    </submittedName>
</protein>
<dbReference type="PANTHER" id="PTHR35563:SF2">
    <property type="entry name" value="BARREL METAL-DEPENDENT HYDROLASE, PUTATIVE (AFU_ORTHOLOGUE AFUA_1G16240)-RELATED"/>
    <property type="match status" value="1"/>
</dbReference>
<evidence type="ECO:0000313" key="3">
    <source>
        <dbReference type="Proteomes" id="UP000199392"/>
    </source>
</evidence>
<dbReference type="STRING" id="311180.SAMN04488050_11352"/>
<name>A0A1I6VVV3_9RHOB</name>
<proteinExistence type="predicted"/>
<dbReference type="SUPFAM" id="SSF51556">
    <property type="entry name" value="Metallo-dependent hydrolases"/>
    <property type="match status" value="1"/>
</dbReference>
<keyword evidence="3" id="KW-1185">Reference proteome</keyword>
<reference evidence="3" key="1">
    <citation type="submission" date="2016-10" db="EMBL/GenBank/DDBJ databases">
        <authorList>
            <person name="Varghese N."/>
            <person name="Submissions S."/>
        </authorList>
    </citation>
    <scope>NUCLEOTIDE SEQUENCE [LARGE SCALE GENOMIC DNA]</scope>
    <source>
        <strain evidence="3">DSM 26894</strain>
    </source>
</reference>
<organism evidence="2 3">
    <name type="scientific">Alloyangia pacifica</name>
    <dbReference type="NCBI Taxonomy" id="311180"/>
    <lineage>
        <taxon>Bacteria</taxon>
        <taxon>Pseudomonadati</taxon>
        <taxon>Pseudomonadota</taxon>
        <taxon>Alphaproteobacteria</taxon>
        <taxon>Rhodobacterales</taxon>
        <taxon>Roseobacteraceae</taxon>
        <taxon>Alloyangia</taxon>
    </lineage>
</organism>
<dbReference type="EMBL" id="FOZW01000013">
    <property type="protein sequence ID" value="SFT17855.1"/>
    <property type="molecule type" value="Genomic_DNA"/>
</dbReference>
<accession>A0A1I6VVV3</accession>
<dbReference type="InterPro" id="IPR052358">
    <property type="entry name" value="Aro_Compnd_Degr_Hydrolases"/>
</dbReference>
<dbReference type="Pfam" id="PF04909">
    <property type="entry name" value="Amidohydro_2"/>
    <property type="match status" value="1"/>
</dbReference>
<dbReference type="AlphaFoldDB" id="A0A1I6VVV3"/>
<gene>
    <name evidence="2" type="ORF">SAMN04488050_11352</name>
</gene>
<evidence type="ECO:0000313" key="2">
    <source>
        <dbReference type="EMBL" id="SFT17855.1"/>
    </source>
</evidence>
<sequence length="292" mass="31874">MNDAPITWNPDRSAPTLALPKGATDCHVHVFGPTSRFPYAPESGFKPGDAPKEELFALHDMLGIDRCVIVQSGCHGHDNSVVADAMAARPGRYLGIALASPEISEAQITELHVQGFRGVRFNYMSHLAPGATHDQLRALAPRLARHGWQLLIHMEAKLIAELAPVLADLPCPVVIDHMGRIDASLGMDQAPFQDLIRLGEKAHIWLKVSGSERCSVEEPPYADATPFAAKLVALYPERTIWGTDWPHPNFRAAPPDDGVLVDTLKVIAPTEDALKRLLVDNPARLYDFGDVA</sequence>
<dbReference type="InterPro" id="IPR006680">
    <property type="entry name" value="Amidohydro-rel"/>
</dbReference>
<dbReference type="Proteomes" id="UP000199392">
    <property type="component" value="Unassembled WGS sequence"/>
</dbReference>
<dbReference type="GO" id="GO:0016787">
    <property type="term" value="F:hydrolase activity"/>
    <property type="evidence" value="ECO:0007669"/>
    <property type="project" value="InterPro"/>
</dbReference>
<dbReference type="InterPro" id="IPR032466">
    <property type="entry name" value="Metal_Hydrolase"/>
</dbReference>
<dbReference type="Gene3D" id="3.20.20.140">
    <property type="entry name" value="Metal-dependent hydrolases"/>
    <property type="match status" value="1"/>
</dbReference>
<dbReference type="OrthoDB" id="9787654at2"/>